<comment type="caution">
    <text evidence="1">The sequence shown here is derived from an EMBL/GenBank/DDBJ whole genome shotgun (WGS) entry which is preliminary data.</text>
</comment>
<dbReference type="AlphaFoldDB" id="A0AAD6ZDH8"/>
<proteinExistence type="predicted"/>
<sequence length="68" mass="8032">MYSIVSTLPRFPHTVLWVVSTSRVLYLSGYHTLFDSFRVPPRIPTYDIRPPREDAVRLVLLLREHTSY</sequence>
<evidence type="ECO:0000313" key="2">
    <source>
        <dbReference type="Proteomes" id="UP001218218"/>
    </source>
</evidence>
<accession>A0AAD6ZDH8</accession>
<name>A0AAD6ZDH8_9AGAR</name>
<evidence type="ECO:0000313" key="1">
    <source>
        <dbReference type="EMBL" id="KAJ7318394.1"/>
    </source>
</evidence>
<organism evidence="1 2">
    <name type="scientific">Mycena albidolilacea</name>
    <dbReference type="NCBI Taxonomy" id="1033008"/>
    <lineage>
        <taxon>Eukaryota</taxon>
        <taxon>Fungi</taxon>
        <taxon>Dikarya</taxon>
        <taxon>Basidiomycota</taxon>
        <taxon>Agaricomycotina</taxon>
        <taxon>Agaricomycetes</taxon>
        <taxon>Agaricomycetidae</taxon>
        <taxon>Agaricales</taxon>
        <taxon>Marasmiineae</taxon>
        <taxon>Mycenaceae</taxon>
        <taxon>Mycena</taxon>
    </lineage>
</organism>
<dbReference type="EMBL" id="JARIHO010000058">
    <property type="protein sequence ID" value="KAJ7318394.1"/>
    <property type="molecule type" value="Genomic_DNA"/>
</dbReference>
<reference evidence="1" key="1">
    <citation type="submission" date="2023-03" db="EMBL/GenBank/DDBJ databases">
        <title>Massive genome expansion in bonnet fungi (Mycena s.s.) driven by repeated elements and novel gene families across ecological guilds.</title>
        <authorList>
            <consortium name="Lawrence Berkeley National Laboratory"/>
            <person name="Harder C.B."/>
            <person name="Miyauchi S."/>
            <person name="Viragh M."/>
            <person name="Kuo A."/>
            <person name="Thoen E."/>
            <person name="Andreopoulos B."/>
            <person name="Lu D."/>
            <person name="Skrede I."/>
            <person name="Drula E."/>
            <person name="Henrissat B."/>
            <person name="Morin E."/>
            <person name="Kohler A."/>
            <person name="Barry K."/>
            <person name="LaButti K."/>
            <person name="Morin E."/>
            <person name="Salamov A."/>
            <person name="Lipzen A."/>
            <person name="Mereny Z."/>
            <person name="Hegedus B."/>
            <person name="Baldrian P."/>
            <person name="Stursova M."/>
            <person name="Weitz H."/>
            <person name="Taylor A."/>
            <person name="Grigoriev I.V."/>
            <person name="Nagy L.G."/>
            <person name="Martin F."/>
            <person name="Kauserud H."/>
        </authorList>
    </citation>
    <scope>NUCLEOTIDE SEQUENCE</scope>
    <source>
        <strain evidence="1">CBHHK002</strain>
    </source>
</reference>
<gene>
    <name evidence="1" type="ORF">DFH08DRAFT_971458</name>
</gene>
<keyword evidence="2" id="KW-1185">Reference proteome</keyword>
<dbReference type="Proteomes" id="UP001218218">
    <property type="component" value="Unassembled WGS sequence"/>
</dbReference>
<protein>
    <submittedName>
        <fullName evidence="1">Uncharacterized protein</fullName>
    </submittedName>
</protein>